<organism evidence="1 2">
    <name type="scientific">Diaporthe australafricana</name>
    <dbReference type="NCBI Taxonomy" id="127596"/>
    <lineage>
        <taxon>Eukaryota</taxon>
        <taxon>Fungi</taxon>
        <taxon>Dikarya</taxon>
        <taxon>Ascomycota</taxon>
        <taxon>Pezizomycotina</taxon>
        <taxon>Sordariomycetes</taxon>
        <taxon>Sordariomycetidae</taxon>
        <taxon>Diaporthales</taxon>
        <taxon>Diaporthaceae</taxon>
        <taxon>Diaporthe</taxon>
    </lineage>
</organism>
<gene>
    <name evidence="1" type="ORF">Daus18300_010480</name>
</gene>
<dbReference type="Proteomes" id="UP001583177">
    <property type="component" value="Unassembled WGS sequence"/>
</dbReference>
<evidence type="ECO:0000313" key="1">
    <source>
        <dbReference type="EMBL" id="KAL1857033.1"/>
    </source>
</evidence>
<comment type="caution">
    <text evidence="1">The sequence shown here is derived from an EMBL/GenBank/DDBJ whole genome shotgun (WGS) entry which is preliminary data.</text>
</comment>
<protein>
    <recommendedName>
        <fullName evidence="3">Deleted in azoospermia-associated protein 2</fullName>
    </recommendedName>
</protein>
<name>A0ABR3WAD9_9PEZI</name>
<sequence length="80" mass="9218">MPNYFITRPYQPHEPFYQVPNPGSYPPSYAKAPVSGTFPATVLPTAYQVPQTYQYLPSVQMQPAYMAPRQPQLWYPAYVM</sequence>
<keyword evidence="2" id="KW-1185">Reference proteome</keyword>
<evidence type="ECO:0008006" key="3">
    <source>
        <dbReference type="Google" id="ProtNLM"/>
    </source>
</evidence>
<evidence type="ECO:0000313" key="2">
    <source>
        <dbReference type="Proteomes" id="UP001583177"/>
    </source>
</evidence>
<proteinExistence type="predicted"/>
<accession>A0ABR3WAD9</accession>
<reference evidence="1 2" key="1">
    <citation type="journal article" date="2024" name="IMA Fungus">
        <title>IMA Genome - F19 : A genome assembly and annotation guide to empower mycologists, including annotated draft genome sequences of Ceratocystis pirilliformis, Diaporthe australafricana, Fusarium ophioides, Paecilomyces lecythidis, and Sporothrix stenoceras.</title>
        <authorList>
            <person name="Aylward J."/>
            <person name="Wilson A.M."/>
            <person name="Visagie C.M."/>
            <person name="Spraker J."/>
            <person name="Barnes I."/>
            <person name="Buitendag C."/>
            <person name="Ceriani C."/>
            <person name="Del Mar Angel L."/>
            <person name="du Plessis D."/>
            <person name="Fuchs T."/>
            <person name="Gasser K."/>
            <person name="Kramer D."/>
            <person name="Li W."/>
            <person name="Munsamy K."/>
            <person name="Piso A."/>
            <person name="Price J.L."/>
            <person name="Sonnekus B."/>
            <person name="Thomas C."/>
            <person name="van der Nest A."/>
            <person name="van Dijk A."/>
            <person name="van Heerden A."/>
            <person name="van Vuuren N."/>
            <person name="Yilmaz N."/>
            <person name="Duong T.A."/>
            <person name="van der Merwe N.A."/>
            <person name="Wingfield M.J."/>
            <person name="Wingfield B.D."/>
        </authorList>
    </citation>
    <scope>NUCLEOTIDE SEQUENCE [LARGE SCALE GENOMIC DNA]</scope>
    <source>
        <strain evidence="1 2">CMW 18300</strain>
    </source>
</reference>
<dbReference type="EMBL" id="JAWRVE010000116">
    <property type="protein sequence ID" value="KAL1857033.1"/>
    <property type="molecule type" value="Genomic_DNA"/>
</dbReference>